<dbReference type="GeneID" id="300113809"/>
<evidence type="ECO:0000256" key="1">
    <source>
        <dbReference type="SAM" id="MobiDB-lite"/>
    </source>
</evidence>
<dbReference type="InterPro" id="IPR012338">
    <property type="entry name" value="Beta-lactam/transpept-like"/>
</dbReference>
<dbReference type="InterPro" id="IPR001466">
    <property type="entry name" value="Beta-lactam-related"/>
</dbReference>
<reference evidence="3 4" key="1">
    <citation type="submission" date="2018-08" db="EMBL/GenBank/DDBJ databases">
        <authorList>
            <person name="Ferrada E.E."/>
            <person name="Latorre B.A."/>
        </authorList>
    </citation>
    <scope>NUCLEOTIDE SEQUENCE [LARGE SCALE GENOMIC DNA]</scope>
    <source>
        <strain evidence="3 4">VK-A60T</strain>
    </source>
</reference>
<keyword evidence="3" id="KW-0378">Hydrolase</keyword>
<dbReference type="Pfam" id="PF00144">
    <property type="entry name" value="Beta-lactamase"/>
    <property type="match status" value="1"/>
</dbReference>
<evidence type="ECO:0000313" key="4">
    <source>
        <dbReference type="Proteomes" id="UP000259636"/>
    </source>
</evidence>
<dbReference type="EMBL" id="CP031742">
    <property type="protein sequence ID" value="AXQ54250.1"/>
    <property type="molecule type" value="Genomic_DNA"/>
</dbReference>
<dbReference type="Gene3D" id="3.40.710.10">
    <property type="entry name" value="DD-peptidase/beta-lactamase superfamily"/>
    <property type="match status" value="1"/>
</dbReference>
<dbReference type="SUPFAM" id="SSF56601">
    <property type="entry name" value="beta-lactamase/transpeptidase-like"/>
    <property type="match status" value="1"/>
</dbReference>
<dbReference type="PANTHER" id="PTHR46825:SF9">
    <property type="entry name" value="BETA-LACTAMASE-RELATED DOMAIN-CONTAINING PROTEIN"/>
    <property type="match status" value="1"/>
</dbReference>
<accession>A0A385D8G7</accession>
<dbReference type="RefSeq" id="WP_117348902.1">
    <property type="nucleotide sequence ID" value="NZ_CP031742.1"/>
</dbReference>
<gene>
    <name evidence="3" type="ORF">D0C37_06295</name>
</gene>
<proteinExistence type="predicted"/>
<dbReference type="InterPro" id="IPR050491">
    <property type="entry name" value="AmpC-like"/>
</dbReference>
<evidence type="ECO:0000313" key="3">
    <source>
        <dbReference type="EMBL" id="AXQ54250.1"/>
    </source>
</evidence>
<dbReference type="Proteomes" id="UP000259636">
    <property type="component" value="Chromosome"/>
</dbReference>
<evidence type="ECO:0000259" key="2">
    <source>
        <dbReference type="Pfam" id="PF00144"/>
    </source>
</evidence>
<organism evidence="3 4">
    <name type="scientific">Streptomyces koyangensis</name>
    <dbReference type="NCBI Taxonomy" id="188770"/>
    <lineage>
        <taxon>Bacteria</taxon>
        <taxon>Bacillati</taxon>
        <taxon>Actinomycetota</taxon>
        <taxon>Actinomycetes</taxon>
        <taxon>Kitasatosporales</taxon>
        <taxon>Streptomycetaceae</taxon>
        <taxon>Streptomyces</taxon>
        <taxon>Streptomyces aurantiacus group</taxon>
    </lineage>
</organism>
<feature type="region of interest" description="Disordered" evidence="1">
    <location>
        <begin position="345"/>
        <end position="365"/>
    </location>
</feature>
<dbReference type="GO" id="GO:0016787">
    <property type="term" value="F:hydrolase activity"/>
    <property type="evidence" value="ECO:0007669"/>
    <property type="project" value="UniProtKB-KW"/>
</dbReference>
<dbReference type="PANTHER" id="PTHR46825">
    <property type="entry name" value="D-ALANYL-D-ALANINE-CARBOXYPEPTIDASE/ENDOPEPTIDASE AMPH"/>
    <property type="match status" value="1"/>
</dbReference>
<protein>
    <submittedName>
        <fullName evidence="3">Class A beta-lactamase-related serine hydrolase</fullName>
    </submittedName>
</protein>
<name>A0A385D8G7_9ACTN</name>
<dbReference type="KEGG" id="sky:D0C37_06295"/>
<dbReference type="AlphaFoldDB" id="A0A385D8G7"/>
<feature type="domain" description="Beta-lactamase-related" evidence="2">
    <location>
        <begin position="8"/>
        <end position="329"/>
    </location>
</feature>
<sequence length="446" mass="46907">MEADLAEDLLRTLTRAHAIPGAQLTVLRAGRSLSLATGVRRTGVADPVTTETAFALGSVTKAFTATLVGQLVADGELEWDDPVADYVAEFDNAVDEAFSEITLRHLLSHTGGLVADHETDDVAETSLARYTASVSAATRTLHRPGSCFSYANSGYNILGRTVEAVTDMKWQAALANLVLRPLGIDPVFVHDAPGGQRALAQCHTVRPGENRSATPVGLFLPPSWAPAGGLAGSADDLAALATLLLGTHPDAAELLPEEQRTEMCARTPEADAFGMADAWGLGLAHHVSPDGVWLGHDGTVDGGTAHLRFRPADGTVVALTTNATTGTAMWAELVDVLRERGVPVGDHRPLAATTPPLTAGPGRLDGDYRNGDTVFRVRTAESGVPVLTDATGLVADLTVHEDLTFTARRTDTDVAPYTGRFVTDRASGEIHLMQLGGRAARRTAAP</sequence>